<reference evidence="2" key="1">
    <citation type="submission" date="2016-10" db="EMBL/GenBank/DDBJ databases">
        <authorList>
            <person name="Varghese N."/>
            <person name="Submissions S."/>
        </authorList>
    </citation>
    <scope>NUCLEOTIDE SEQUENCE [LARGE SCALE GENOMIC DNA]</scope>
    <source>
        <strain evidence="2">CGMCC 1.7062</strain>
    </source>
</reference>
<evidence type="ECO:0000313" key="1">
    <source>
        <dbReference type="EMBL" id="SEG62378.1"/>
    </source>
</evidence>
<dbReference type="GO" id="GO:0016740">
    <property type="term" value="F:transferase activity"/>
    <property type="evidence" value="ECO:0007669"/>
    <property type="project" value="UniProtKB-KW"/>
</dbReference>
<proteinExistence type="predicted"/>
<dbReference type="Proteomes" id="UP000236721">
    <property type="component" value="Unassembled WGS sequence"/>
</dbReference>
<evidence type="ECO:0000313" key="2">
    <source>
        <dbReference type="Proteomes" id="UP000236721"/>
    </source>
</evidence>
<accession>A0A1H6BNU8</accession>
<name>A0A1H6BNU8_9VIBR</name>
<gene>
    <name evidence="1" type="ORF">SAMN04488244_12421</name>
</gene>
<sequence length="56" mass="6701">MNNKHWTQLEQLHQTVSNKNIHIRGTHSYYSHAYDEGFEASAVRYMHGDDHARRVY</sequence>
<protein>
    <submittedName>
        <fullName evidence="1">Chloramphenicol O-acetyltransferase type B</fullName>
    </submittedName>
</protein>
<keyword evidence="2" id="KW-1185">Reference proteome</keyword>
<keyword evidence="1" id="KW-0808">Transferase</keyword>
<dbReference type="AlphaFoldDB" id="A0A1H6BNU8"/>
<dbReference type="EMBL" id="FNVG01000024">
    <property type="protein sequence ID" value="SEG62378.1"/>
    <property type="molecule type" value="Genomic_DNA"/>
</dbReference>
<organism evidence="1 2">
    <name type="scientific">Vibrio hangzhouensis</name>
    <dbReference type="NCBI Taxonomy" id="462991"/>
    <lineage>
        <taxon>Bacteria</taxon>
        <taxon>Pseudomonadati</taxon>
        <taxon>Pseudomonadota</taxon>
        <taxon>Gammaproteobacteria</taxon>
        <taxon>Vibrionales</taxon>
        <taxon>Vibrionaceae</taxon>
        <taxon>Vibrio</taxon>
    </lineage>
</organism>